<comment type="caution">
    <text evidence="2">The sequence shown here is derived from an EMBL/GenBank/DDBJ whole genome shotgun (WGS) entry which is preliminary data.</text>
</comment>
<evidence type="ECO:0008006" key="4">
    <source>
        <dbReference type="Google" id="ProtNLM"/>
    </source>
</evidence>
<dbReference type="SUPFAM" id="SSF54523">
    <property type="entry name" value="Pili subunits"/>
    <property type="match status" value="1"/>
</dbReference>
<name>L0WC23_9GAMM</name>
<evidence type="ECO:0000256" key="1">
    <source>
        <dbReference type="SAM" id="Phobius"/>
    </source>
</evidence>
<dbReference type="InterPro" id="IPR012902">
    <property type="entry name" value="N_methyl_site"/>
</dbReference>
<dbReference type="PROSITE" id="PS00409">
    <property type="entry name" value="PROKAR_NTER_METHYL"/>
    <property type="match status" value="1"/>
</dbReference>
<evidence type="ECO:0000313" key="3">
    <source>
        <dbReference type="Proteomes" id="UP000010164"/>
    </source>
</evidence>
<keyword evidence="1" id="KW-1133">Transmembrane helix</keyword>
<dbReference type="InterPro" id="IPR045584">
    <property type="entry name" value="Pilin-like"/>
</dbReference>
<dbReference type="AlphaFoldDB" id="L0WC23"/>
<keyword evidence="1" id="KW-0812">Transmembrane</keyword>
<gene>
    <name evidence="2" type="ORF">A11A3_08720</name>
</gene>
<reference evidence="2 3" key="1">
    <citation type="journal article" date="2012" name="J. Bacteriol.">
        <title>Genome Sequence of the Alkane-Degrading Bacterium Alcanivorax hongdengensis Type Strain A-11-3.</title>
        <authorList>
            <person name="Lai Q."/>
            <person name="Shao Z."/>
        </authorList>
    </citation>
    <scope>NUCLEOTIDE SEQUENCE [LARGE SCALE GENOMIC DNA]</scope>
    <source>
        <strain evidence="2 3">A-11-3</strain>
    </source>
</reference>
<evidence type="ECO:0000313" key="2">
    <source>
        <dbReference type="EMBL" id="EKF74491.1"/>
    </source>
</evidence>
<organism evidence="2 3">
    <name type="scientific">Alcanivorax hongdengensis A-11-3</name>
    <dbReference type="NCBI Taxonomy" id="1177179"/>
    <lineage>
        <taxon>Bacteria</taxon>
        <taxon>Pseudomonadati</taxon>
        <taxon>Pseudomonadota</taxon>
        <taxon>Gammaproteobacteria</taxon>
        <taxon>Oceanospirillales</taxon>
        <taxon>Alcanivoracaceae</taxon>
        <taxon>Alcanivorax</taxon>
    </lineage>
</organism>
<dbReference type="EMBL" id="AMRJ01000011">
    <property type="protein sequence ID" value="EKF74491.1"/>
    <property type="molecule type" value="Genomic_DNA"/>
</dbReference>
<proteinExistence type="predicted"/>
<dbReference type="NCBIfam" id="TIGR02532">
    <property type="entry name" value="IV_pilin_GFxxxE"/>
    <property type="match status" value="1"/>
</dbReference>
<dbReference type="GO" id="GO:0043683">
    <property type="term" value="P:type IV pilus assembly"/>
    <property type="evidence" value="ECO:0007669"/>
    <property type="project" value="InterPro"/>
</dbReference>
<dbReference type="Proteomes" id="UP000010164">
    <property type="component" value="Unassembled WGS sequence"/>
</dbReference>
<dbReference type="RefSeq" id="WP_008928923.1">
    <property type="nucleotide sequence ID" value="NZ_AMRJ01000011.1"/>
</dbReference>
<dbReference type="Pfam" id="PF16074">
    <property type="entry name" value="PilW"/>
    <property type="match status" value="1"/>
</dbReference>
<dbReference type="eggNOG" id="COG4966">
    <property type="taxonomic scope" value="Bacteria"/>
</dbReference>
<feature type="transmembrane region" description="Helical" evidence="1">
    <location>
        <begin position="7"/>
        <end position="31"/>
    </location>
</feature>
<sequence length="250" mass="26941">MKASQTGFSLVELMVALVLGLMVTAVAIQLFSTNQQTFAIQQTESQLQQDSQLVTRFMVRDLRRAGLVLDGVAASEDMGIKFSTGSAGFAGSADADSGDNDRLTLAFNGRTDCAGSVSTQTNGEEITNTYFIKDNGSGDALYCKGSVDDETVELVEGVESFQVEYGIDDGVNQTLQVSKYVTATNVGANDAVVAVRVGLLLHRANNSLPVSDGSRKFYVLDKTVTEPADRAMRRLVMTTIKLRNVNWDDI</sequence>
<dbReference type="PATRIC" id="fig|1177179.3.peg.1743"/>
<accession>L0WC23</accession>
<dbReference type="STRING" id="1177179.A11A3_08720"/>
<dbReference type="Pfam" id="PF07963">
    <property type="entry name" value="N_methyl"/>
    <property type="match status" value="1"/>
</dbReference>
<keyword evidence="1" id="KW-0472">Membrane</keyword>
<keyword evidence="3" id="KW-1185">Reference proteome</keyword>
<dbReference type="InterPro" id="IPR032092">
    <property type="entry name" value="PilW"/>
</dbReference>
<protein>
    <recommendedName>
        <fullName evidence="4">Prepilin-type N-terminal cleavage/methylation domain-containing protein</fullName>
    </recommendedName>
</protein>
<dbReference type="OrthoDB" id="5296662at2"/>